<feature type="transmembrane region" description="Helical" evidence="2">
    <location>
        <begin position="253"/>
        <end position="275"/>
    </location>
</feature>
<feature type="region of interest" description="Disordered" evidence="1">
    <location>
        <begin position="282"/>
        <end position="343"/>
    </location>
</feature>
<feature type="compositionally biased region" description="Polar residues" evidence="1">
    <location>
        <begin position="365"/>
        <end position="398"/>
    </location>
</feature>
<organism evidence="3 4">
    <name type="scientific">Gomphillus americanus</name>
    <dbReference type="NCBI Taxonomy" id="1940652"/>
    <lineage>
        <taxon>Eukaryota</taxon>
        <taxon>Fungi</taxon>
        <taxon>Dikarya</taxon>
        <taxon>Ascomycota</taxon>
        <taxon>Pezizomycotina</taxon>
        <taxon>Lecanoromycetes</taxon>
        <taxon>OSLEUM clade</taxon>
        <taxon>Ostropomycetidae</taxon>
        <taxon>Ostropales</taxon>
        <taxon>Graphidaceae</taxon>
        <taxon>Gomphilloideae</taxon>
        <taxon>Gomphillus</taxon>
    </lineage>
</organism>
<reference evidence="3" key="1">
    <citation type="submission" date="2021-03" db="EMBL/GenBank/DDBJ databases">
        <authorList>
            <person name="Tagirdzhanova G."/>
        </authorList>
    </citation>
    <scope>NUCLEOTIDE SEQUENCE</scope>
</reference>
<feature type="region of interest" description="Disordered" evidence="1">
    <location>
        <begin position="355"/>
        <end position="398"/>
    </location>
</feature>
<evidence type="ECO:0000313" key="4">
    <source>
        <dbReference type="Proteomes" id="UP000664169"/>
    </source>
</evidence>
<sequence>MSATRSILAPLTTTFTPPAQCSTFGVEGDLSSTLQYWQGQTCSGGFPHDASACWPPALLPVPSPPPNLNGWGLYSPGLHCPVGYYSACTQAVKTDGSPSSLQLGTSFDFQFPLTAGETGIGCCPAGLTCTSTQGYQTCGFIQTNGPIEGLMGFCDTSATTYSVGTEITVGEPYVTEVGNSSSTITLAEVSLYGPLIQIVFKSTDISSLASPTSASPTFTSPVAKNSVPYGSVSTGSPSNPDTDSGGLSTGAKAGIGVGVALGVIALLAIGLFFLLRHRRSRRNNNNMAGPTITPQPNEKSGTYYGQPGQYAQPSSHHASLGSGGMQQWQHGSGLPSPNHQNVELGTDAIQPKAELAAEDLRSPVSGPSTPHLGSTIQDTSRLHSRQSPDASRLSSPRF</sequence>
<feature type="compositionally biased region" description="Polar residues" evidence="1">
    <location>
        <begin position="325"/>
        <end position="343"/>
    </location>
</feature>
<accession>A0A8H3ISF5</accession>
<dbReference type="AlphaFoldDB" id="A0A8H3ISF5"/>
<dbReference type="OrthoDB" id="5429716at2759"/>
<keyword evidence="2" id="KW-0472">Membrane</keyword>
<dbReference type="EMBL" id="CAJPDQ010000021">
    <property type="protein sequence ID" value="CAF9924369.1"/>
    <property type="molecule type" value="Genomic_DNA"/>
</dbReference>
<comment type="caution">
    <text evidence="3">The sequence shown here is derived from an EMBL/GenBank/DDBJ whole genome shotgun (WGS) entry which is preliminary data.</text>
</comment>
<evidence type="ECO:0000256" key="1">
    <source>
        <dbReference type="SAM" id="MobiDB-lite"/>
    </source>
</evidence>
<name>A0A8H3ISF5_9LECA</name>
<keyword evidence="4" id="KW-1185">Reference proteome</keyword>
<gene>
    <name evidence="3" type="ORF">GOMPHAMPRED_003608</name>
</gene>
<keyword evidence="2" id="KW-0812">Transmembrane</keyword>
<dbReference type="Proteomes" id="UP000664169">
    <property type="component" value="Unassembled WGS sequence"/>
</dbReference>
<proteinExistence type="predicted"/>
<evidence type="ECO:0000256" key="2">
    <source>
        <dbReference type="SAM" id="Phobius"/>
    </source>
</evidence>
<evidence type="ECO:0000313" key="3">
    <source>
        <dbReference type="EMBL" id="CAF9924369.1"/>
    </source>
</evidence>
<protein>
    <submittedName>
        <fullName evidence="3">Uncharacterized protein</fullName>
    </submittedName>
</protein>
<keyword evidence="2" id="KW-1133">Transmembrane helix</keyword>